<evidence type="ECO:0000313" key="7">
    <source>
        <dbReference type="EMBL" id="RWQ96285.1"/>
    </source>
</evidence>
<keyword evidence="3 4" id="KW-0862">Zinc</keyword>
<evidence type="ECO:0000313" key="8">
    <source>
        <dbReference type="Proteomes" id="UP000283841"/>
    </source>
</evidence>
<evidence type="ECO:0000256" key="4">
    <source>
        <dbReference type="PROSITE-ProRule" id="PRU00723"/>
    </source>
</evidence>
<feature type="zinc finger region" description="C3H1-type" evidence="4">
    <location>
        <begin position="369"/>
        <end position="397"/>
    </location>
</feature>
<comment type="caution">
    <text evidence="7">The sequence shown here is derived from an EMBL/GenBank/DDBJ whole genome shotgun (WGS) entry which is preliminary data.</text>
</comment>
<dbReference type="PANTHER" id="PTHR37543:SF1">
    <property type="entry name" value="CCCH ZINC FINGER DNA BINDING PROTEIN (AFU_ORTHOLOGUE AFUA_5G12760)"/>
    <property type="match status" value="1"/>
</dbReference>
<dbReference type="SUPFAM" id="SSF90229">
    <property type="entry name" value="CCCH zinc finger"/>
    <property type="match status" value="1"/>
</dbReference>
<dbReference type="PROSITE" id="PS50103">
    <property type="entry name" value="ZF_C3H1"/>
    <property type="match status" value="1"/>
</dbReference>
<organism evidence="7 8">
    <name type="scientific">Byssochlamys spectabilis</name>
    <name type="common">Paecilomyces variotii</name>
    <dbReference type="NCBI Taxonomy" id="264951"/>
    <lineage>
        <taxon>Eukaryota</taxon>
        <taxon>Fungi</taxon>
        <taxon>Dikarya</taxon>
        <taxon>Ascomycota</taxon>
        <taxon>Pezizomycotina</taxon>
        <taxon>Eurotiomycetes</taxon>
        <taxon>Eurotiomycetidae</taxon>
        <taxon>Eurotiales</taxon>
        <taxon>Thermoascaceae</taxon>
        <taxon>Paecilomyces</taxon>
    </lineage>
</organism>
<protein>
    <recommendedName>
        <fullName evidence="6">C3H1-type domain-containing protein</fullName>
    </recommendedName>
</protein>
<evidence type="ECO:0000259" key="6">
    <source>
        <dbReference type="PROSITE" id="PS50103"/>
    </source>
</evidence>
<keyword evidence="2 4" id="KW-0863">Zinc-finger</keyword>
<dbReference type="STRING" id="264951.A0A443HWU4"/>
<dbReference type="InterPro" id="IPR057654">
    <property type="entry name" value="Znf-CCCH_tandem"/>
</dbReference>
<accession>A0A443HWU4</accession>
<dbReference type="EMBL" id="RCNU01000004">
    <property type="protein sequence ID" value="RWQ96285.1"/>
    <property type="molecule type" value="Genomic_DNA"/>
</dbReference>
<dbReference type="InterPro" id="IPR000571">
    <property type="entry name" value="Znf_CCCH"/>
</dbReference>
<feature type="region of interest" description="Disordered" evidence="5">
    <location>
        <begin position="298"/>
        <end position="344"/>
    </location>
</feature>
<reference evidence="7 8" key="1">
    <citation type="journal article" date="2018" name="Front. Microbiol.">
        <title>Genomic and genetic insights into a cosmopolitan fungus, Paecilomyces variotii (Eurotiales).</title>
        <authorList>
            <person name="Urquhart A.S."/>
            <person name="Mondo S.J."/>
            <person name="Makela M.R."/>
            <person name="Hane J.K."/>
            <person name="Wiebenga A."/>
            <person name="He G."/>
            <person name="Mihaltcheva S."/>
            <person name="Pangilinan J."/>
            <person name="Lipzen A."/>
            <person name="Barry K."/>
            <person name="de Vries R.P."/>
            <person name="Grigoriev I.V."/>
            <person name="Idnurm A."/>
        </authorList>
    </citation>
    <scope>NUCLEOTIDE SEQUENCE [LARGE SCALE GENOMIC DNA]</scope>
    <source>
        <strain evidence="7 8">CBS 101075</strain>
    </source>
</reference>
<evidence type="ECO:0000256" key="2">
    <source>
        <dbReference type="ARBA" id="ARBA00022771"/>
    </source>
</evidence>
<dbReference type="InterPro" id="IPR036855">
    <property type="entry name" value="Znf_CCCH_sf"/>
</dbReference>
<proteinExistence type="predicted"/>
<name>A0A443HWU4_BYSSP</name>
<evidence type="ECO:0000256" key="1">
    <source>
        <dbReference type="ARBA" id="ARBA00022723"/>
    </source>
</evidence>
<dbReference type="VEuPathDB" id="FungiDB:C8Q69DRAFT_464683"/>
<dbReference type="Pfam" id="PF25540">
    <property type="entry name" value="DUF7923"/>
    <property type="match status" value="1"/>
</dbReference>
<gene>
    <name evidence="7" type="ORF">C8Q69DRAFT_464683</name>
</gene>
<dbReference type="GeneID" id="39599719"/>
<feature type="compositionally biased region" description="Polar residues" evidence="5">
    <location>
        <begin position="332"/>
        <end position="341"/>
    </location>
</feature>
<dbReference type="Proteomes" id="UP000283841">
    <property type="component" value="Unassembled WGS sequence"/>
</dbReference>
<sequence length="463" mass="51751">MCIPAICGYHPAEPKMSLWRRGASALETLVQILPFYRKDDADKDQIIKNLTAENIHLKRQLRNRSMDLIDQISSRRQWQKRALEAERSLTRNPFVVLLIDGDGYIFENRFVSDREAGAIKAAQELYAFFRDSVREVHTNDEGFSLDFEVAIRIYVNKTGLATAMVEAGIIDNPEQMNSFFVRLTQSHPLIDVVDCGGGKERADEKIREQYRHYTSIANCKHVSVACCHDSGYVPFLEKFQKCDDGKEKTSLFATGVNVHASFSTLEFKRIICEDIFRKTPNFTKTQRHSATYAQIIGSKPALPSPRSPNGCSPVSSSGTDISRYSSSRSPIRVQSPSTPTVPVNRYGQRVDISLDMPSEVCFNRLRKRTKNGQLCAEFHLNGKCSQGKGCQLDHNQLKAGVKEALQYSLRATACKRGLGCRKADCYYGHHCPAPGCGARPSCEFGGMHGIDQTIAKHVPAVSS</sequence>
<dbReference type="AlphaFoldDB" id="A0A443HWU4"/>
<dbReference type="GO" id="GO:0008270">
    <property type="term" value="F:zinc ion binding"/>
    <property type="evidence" value="ECO:0007669"/>
    <property type="project" value="UniProtKB-KW"/>
</dbReference>
<dbReference type="RefSeq" id="XP_028485930.1">
    <property type="nucleotide sequence ID" value="XM_028630442.1"/>
</dbReference>
<keyword evidence="8" id="KW-1185">Reference proteome</keyword>
<dbReference type="PANTHER" id="PTHR37543">
    <property type="entry name" value="CCCH ZINC FINGER DNA BINDING PROTEIN (AFU_ORTHOLOGUE AFUA_5G12760)"/>
    <property type="match status" value="1"/>
</dbReference>
<feature type="domain" description="C3H1-type" evidence="6">
    <location>
        <begin position="369"/>
        <end position="397"/>
    </location>
</feature>
<feature type="compositionally biased region" description="Low complexity" evidence="5">
    <location>
        <begin position="315"/>
        <end position="329"/>
    </location>
</feature>
<evidence type="ECO:0000256" key="5">
    <source>
        <dbReference type="SAM" id="MobiDB-lite"/>
    </source>
</evidence>
<keyword evidence="1 4" id="KW-0479">Metal-binding</keyword>
<dbReference type="InterPro" id="IPR057683">
    <property type="entry name" value="DUF7923"/>
</dbReference>
<dbReference type="Pfam" id="PF25543">
    <property type="entry name" value="zf-CCCH_tandem"/>
    <property type="match status" value="1"/>
</dbReference>
<dbReference type="Pfam" id="PF25542">
    <property type="entry name" value="zf-CCCH_12"/>
    <property type="match status" value="1"/>
</dbReference>
<evidence type="ECO:0000256" key="3">
    <source>
        <dbReference type="ARBA" id="ARBA00022833"/>
    </source>
</evidence>